<organism evidence="5 6">
    <name type="scientific">Stenotrophomonas maltophilia</name>
    <name type="common">Pseudomonas maltophilia</name>
    <name type="synonym">Xanthomonas maltophilia</name>
    <dbReference type="NCBI Taxonomy" id="40324"/>
    <lineage>
        <taxon>Bacteria</taxon>
        <taxon>Pseudomonadati</taxon>
        <taxon>Pseudomonadota</taxon>
        <taxon>Gammaproteobacteria</taxon>
        <taxon>Lysobacterales</taxon>
        <taxon>Lysobacteraceae</taxon>
        <taxon>Stenotrophomonas</taxon>
        <taxon>Stenotrophomonas maltophilia group</taxon>
    </lineage>
</organism>
<proteinExistence type="predicted"/>
<dbReference type="NCBIfam" id="NF033788">
    <property type="entry name" value="HTH_metalloreg"/>
    <property type="match status" value="1"/>
</dbReference>
<dbReference type="GO" id="GO:0003677">
    <property type="term" value="F:DNA binding"/>
    <property type="evidence" value="ECO:0007669"/>
    <property type="project" value="UniProtKB-KW"/>
</dbReference>
<evidence type="ECO:0000256" key="1">
    <source>
        <dbReference type="ARBA" id="ARBA00023015"/>
    </source>
</evidence>
<dbReference type="PROSITE" id="PS50987">
    <property type="entry name" value="HTH_ARSR_2"/>
    <property type="match status" value="1"/>
</dbReference>
<dbReference type="InterPro" id="IPR051011">
    <property type="entry name" value="Metal_resp_trans_reg"/>
</dbReference>
<accession>A0A2J0UAH6</accession>
<sequence length="114" mass="12237">MARSSKKIRPMPSTEQMAQHANEAAALLKALAHPARLLVLCQLVEGEASVGELQPITGLSMSALSQHLAVLREMQLVTTRREAQTIYYALAEGPAASVLDTLYAAYCGSQEAVQ</sequence>
<dbReference type="PRINTS" id="PR00778">
    <property type="entry name" value="HTHARSR"/>
</dbReference>
<name>A0A2J0UAH6_STEMA</name>
<comment type="caution">
    <text evidence="5">The sequence shown here is derived from an EMBL/GenBank/DDBJ whole genome shotgun (WGS) entry which is preliminary data.</text>
</comment>
<reference evidence="5 6" key="1">
    <citation type="journal article" date="2017" name="Front. Microbiol.">
        <title>Double-Face Meets the Bacterial World: The Opportunistic Pathogen Stenotrophomonas maltophilia.</title>
        <authorList>
            <person name="Lira F."/>
            <person name="Berg G."/>
            <person name="Martinez J.L."/>
        </authorList>
    </citation>
    <scope>NUCLEOTIDE SEQUENCE [LARGE SCALE GENOMIC DNA]</scope>
    <source>
        <strain evidence="5 6">EA1</strain>
    </source>
</reference>
<dbReference type="SMART" id="SM00418">
    <property type="entry name" value="HTH_ARSR"/>
    <property type="match status" value="1"/>
</dbReference>
<dbReference type="PANTHER" id="PTHR43132">
    <property type="entry name" value="ARSENICAL RESISTANCE OPERON REPRESSOR ARSR-RELATED"/>
    <property type="match status" value="1"/>
</dbReference>
<feature type="domain" description="HTH arsR-type" evidence="4">
    <location>
        <begin position="16"/>
        <end position="110"/>
    </location>
</feature>
<dbReference type="Proteomes" id="UP000230167">
    <property type="component" value="Unassembled WGS sequence"/>
</dbReference>
<dbReference type="InterPro" id="IPR036388">
    <property type="entry name" value="WH-like_DNA-bd_sf"/>
</dbReference>
<dbReference type="InterPro" id="IPR001845">
    <property type="entry name" value="HTH_ArsR_DNA-bd_dom"/>
</dbReference>
<dbReference type="SUPFAM" id="SSF46785">
    <property type="entry name" value="Winged helix' DNA-binding domain"/>
    <property type="match status" value="1"/>
</dbReference>
<gene>
    <name evidence="5" type="ORF">B9Y64_12670</name>
</gene>
<dbReference type="InterPro" id="IPR036390">
    <property type="entry name" value="WH_DNA-bd_sf"/>
</dbReference>
<keyword evidence="3" id="KW-0804">Transcription</keyword>
<dbReference type="Gene3D" id="1.10.10.10">
    <property type="entry name" value="Winged helix-like DNA-binding domain superfamily/Winged helix DNA-binding domain"/>
    <property type="match status" value="1"/>
</dbReference>
<evidence type="ECO:0000313" key="5">
    <source>
        <dbReference type="EMBL" id="PJL28085.1"/>
    </source>
</evidence>
<protein>
    <submittedName>
        <fullName evidence="5">Transcriptional regulator</fullName>
    </submittedName>
</protein>
<dbReference type="OrthoDB" id="9796124at2"/>
<dbReference type="PANTHER" id="PTHR43132:SF2">
    <property type="entry name" value="ARSENICAL RESISTANCE OPERON REPRESSOR ARSR-RELATED"/>
    <property type="match status" value="1"/>
</dbReference>
<dbReference type="Pfam" id="PF01022">
    <property type="entry name" value="HTH_5"/>
    <property type="match status" value="1"/>
</dbReference>
<evidence type="ECO:0000259" key="4">
    <source>
        <dbReference type="PROSITE" id="PS50987"/>
    </source>
</evidence>
<evidence type="ECO:0000313" key="6">
    <source>
        <dbReference type="Proteomes" id="UP000230167"/>
    </source>
</evidence>
<dbReference type="InterPro" id="IPR011991">
    <property type="entry name" value="ArsR-like_HTH"/>
</dbReference>
<evidence type="ECO:0000256" key="2">
    <source>
        <dbReference type="ARBA" id="ARBA00023125"/>
    </source>
</evidence>
<dbReference type="AlphaFoldDB" id="A0A2J0UAH6"/>
<dbReference type="CDD" id="cd00090">
    <property type="entry name" value="HTH_ARSR"/>
    <property type="match status" value="1"/>
</dbReference>
<keyword evidence="1" id="KW-0805">Transcription regulation</keyword>
<dbReference type="EMBL" id="NEQV01000004">
    <property type="protein sequence ID" value="PJL28085.1"/>
    <property type="molecule type" value="Genomic_DNA"/>
</dbReference>
<dbReference type="GO" id="GO:0003700">
    <property type="term" value="F:DNA-binding transcription factor activity"/>
    <property type="evidence" value="ECO:0007669"/>
    <property type="project" value="InterPro"/>
</dbReference>
<keyword evidence="2" id="KW-0238">DNA-binding</keyword>
<evidence type="ECO:0000256" key="3">
    <source>
        <dbReference type="ARBA" id="ARBA00023163"/>
    </source>
</evidence>